<dbReference type="STRING" id="3708.A0A078GAD2"/>
<evidence type="ECO:0000256" key="4">
    <source>
        <dbReference type="ARBA" id="ARBA00022833"/>
    </source>
</evidence>
<dbReference type="PROSITE" id="PS51141">
    <property type="entry name" value="ZF_SBP"/>
    <property type="match status" value="1"/>
</dbReference>
<evidence type="ECO:0000256" key="8">
    <source>
        <dbReference type="ARBA" id="ARBA00023242"/>
    </source>
</evidence>
<dbReference type="FunFam" id="4.10.1100.10:FF:000001">
    <property type="entry name" value="Squamosa promoter-binding-like protein 14"/>
    <property type="match status" value="1"/>
</dbReference>
<organism evidence="12 13">
    <name type="scientific">Brassica napus</name>
    <name type="common">Rape</name>
    <dbReference type="NCBI Taxonomy" id="3708"/>
    <lineage>
        <taxon>Eukaryota</taxon>
        <taxon>Viridiplantae</taxon>
        <taxon>Streptophyta</taxon>
        <taxon>Embryophyta</taxon>
        <taxon>Tracheophyta</taxon>
        <taxon>Spermatophyta</taxon>
        <taxon>Magnoliopsida</taxon>
        <taxon>eudicotyledons</taxon>
        <taxon>Gunneridae</taxon>
        <taxon>Pentapetalae</taxon>
        <taxon>rosids</taxon>
        <taxon>malvids</taxon>
        <taxon>Brassicales</taxon>
        <taxon>Brassicaceae</taxon>
        <taxon>Brassiceae</taxon>
        <taxon>Brassica</taxon>
    </lineage>
</organism>
<keyword evidence="7" id="KW-0804">Transcription</keyword>
<reference evidence="12 13" key="1">
    <citation type="journal article" date="2014" name="Science">
        <title>Plant genetics. Early allopolyploid evolution in the post-Neolithic Brassica napus oilseed genome.</title>
        <authorList>
            <person name="Chalhoub B."/>
            <person name="Denoeud F."/>
            <person name="Liu S."/>
            <person name="Parkin I.A."/>
            <person name="Tang H."/>
            <person name="Wang X."/>
            <person name="Chiquet J."/>
            <person name="Belcram H."/>
            <person name="Tong C."/>
            <person name="Samans B."/>
            <person name="Correa M."/>
            <person name="Da Silva C."/>
            <person name="Just J."/>
            <person name="Falentin C."/>
            <person name="Koh C.S."/>
            <person name="Le Clainche I."/>
            <person name="Bernard M."/>
            <person name="Bento P."/>
            <person name="Noel B."/>
            <person name="Labadie K."/>
            <person name="Alberti A."/>
            <person name="Charles M."/>
            <person name="Arnaud D."/>
            <person name="Guo H."/>
            <person name="Daviaud C."/>
            <person name="Alamery S."/>
            <person name="Jabbari K."/>
            <person name="Zhao M."/>
            <person name="Edger P.P."/>
            <person name="Chelaifa H."/>
            <person name="Tack D."/>
            <person name="Lassalle G."/>
            <person name="Mestiri I."/>
            <person name="Schnel N."/>
            <person name="Le Paslier M.C."/>
            <person name="Fan G."/>
            <person name="Renault V."/>
            <person name="Bayer P.E."/>
            <person name="Golicz A.A."/>
            <person name="Manoli S."/>
            <person name="Lee T.H."/>
            <person name="Thi V.H."/>
            <person name="Chalabi S."/>
            <person name="Hu Q."/>
            <person name="Fan C."/>
            <person name="Tollenaere R."/>
            <person name="Lu Y."/>
            <person name="Battail C."/>
            <person name="Shen J."/>
            <person name="Sidebottom C.H."/>
            <person name="Wang X."/>
            <person name="Canaguier A."/>
            <person name="Chauveau A."/>
            <person name="Berard A."/>
            <person name="Deniot G."/>
            <person name="Guan M."/>
            <person name="Liu Z."/>
            <person name="Sun F."/>
            <person name="Lim Y.P."/>
            <person name="Lyons E."/>
            <person name="Town C.D."/>
            <person name="Bancroft I."/>
            <person name="Wang X."/>
            <person name="Meng J."/>
            <person name="Ma J."/>
            <person name="Pires J.C."/>
            <person name="King G.J."/>
            <person name="Brunel D."/>
            <person name="Delourme R."/>
            <person name="Renard M."/>
            <person name="Aury J.M."/>
            <person name="Adams K.L."/>
            <person name="Batley J."/>
            <person name="Snowdon R.J."/>
            <person name="Tost J."/>
            <person name="Edwards D."/>
            <person name="Zhou Y."/>
            <person name="Hua W."/>
            <person name="Sharpe A.G."/>
            <person name="Paterson A.H."/>
            <person name="Guan C."/>
            <person name="Wincker P."/>
        </authorList>
    </citation>
    <scope>NUCLEOTIDE SEQUENCE [LARGE SCALE GENOMIC DNA]</scope>
    <source>
        <strain evidence="13">cv. Darmor-bzh</strain>
    </source>
</reference>
<dbReference type="PaxDb" id="3708-A0A078GAD2"/>
<dbReference type="Proteomes" id="UP000028999">
    <property type="component" value="Unassembled WGS sequence"/>
</dbReference>
<dbReference type="GO" id="GO:0048510">
    <property type="term" value="P:regulation of timing of transition from vegetative to reproductive phase"/>
    <property type="evidence" value="ECO:0000318"/>
    <property type="project" value="GO_Central"/>
</dbReference>
<name>A0A078GAD2_BRANA</name>
<dbReference type="InterPro" id="IPR036893">
    <property type="entry name" value="SBP_sf"/>
</dbReference>
<dbReference type="KEGG" id="bna:106349550"/>
<dbReference type="EMBL" id="LK032130">
    <property type="protein sequence ID" value="CDY22356.1"/>
    <property type="molecule type" value="Genomic_DNA"/>
</dbReference>
<evidence type="ECO:0000256" key="3">
    <source>
        <dbReference type="ARBA" id="ARBA00022771"/>
    </source>
</evidence>
<dbReference type="PANTHER" id="PTHR31251">
    <property type="entry name" value="SQUAMOSA PROMOTER-BINDING-LIKE PROTEIN 4"/>
    <property type="match status" value="1"/>
</dbReference>
<dbReference type="SUPFAM" id="SSF103612">
    <property type="entry name" value="SBT domain"/>
    <property type="match status" value="1"/>
</dbReference>
<dbReference type="OrthoDB" id="514967at2759"/>
<gene>
    <name evidence="12" type="primary">BnaA06g36780D</name>
    <name evidence="12" type="ORF">GSBRNA2T00018836001</name>
</gene>
<dbReference type="AlphaFoldDB" id="A0A078GAD2"/>
<evidence type="ECO:0000256" key="10">
    <source>
        <dbReference type="SAM" id="MobiDB-lite"/>
    </source>
</evidence>
<evidence type="ECO:0000259" key="11">
    <source>
        <dbReference type="PROSITE" id="PS51141"/>
    </source>
</evidence>
<dbReference type="SMR" id="A0A078GAD2"/>
<keyword evidence="2" id="KW-0479">Metal-binding</keyword>
<keyword evidence="13" id="KW-1185">Reference proteome</keyword>
<evidence type="ECO:0000256" key="6">
    <source>
        <dbReference type="ARBA" id="ARBA00023125"/>
    </source>
</evidence>
<keyword evidence="4" id="KW-0862">Zinc</keyword>
<accession>A0A078GAD2</accession>
<dbReference type="InterPro" id="IPR044817">
    <property type="entry name" value="SBP-like"/>
</dbReference>
<feature type="domain" description="SBP-type" evidence="11">
    <location>
        <begin position="261"/>
        <end position="338"/>
    </location>
</feature>
<dbReference type="GO" id="GO:0008270">
    <property type="term" value="F:zinc ion binding"/>
    <property type="evidence" value="ECO:0007669"/>
    <property type="project" value="UniProtKB-KW"/>
</dbReference>
<feature type="region of interest" description="Disordered" evidence="10">
    <location>
        <begin position="325"/>
        <end position="345"/>
    </location>
</feature>
<dbReference type="Gene3D" id="4.10.1100.10">
    <property type="entry name" value="Transcription factor, SBP-box domain"/>
    <property type="match status" value="1"/>
</dbReference>
<evidence type="ECO:0000313" key="12">
    <source>
        <dbReference type="EMBL" id="CDY22356.1"/>
    </source>
</evidence>
<evidence type="ECO:0000313" key="13">
    <source>
        <dbReference type="Proteomes" id="UP000028999"/>
    </source>
</evidence>
<evidence type="ECO:0000256" key="1">
    <source>
        <dbReference type="ARBA" id="ARBA00004123"/>
    </source>
</evidence>
<keyword evidence="8" id="KW-0539">Nucleus</keyword>
<dbReference type="InterPro" id="IPR004333">
    <property type="entry name" value="SBP_dom"/>
</dbReference>
<keyword evidence="5" id="KW-0805">Transcription regulation</keyword>
<dbReference type="OMA" id="EENFLWP"/>
<dbReference type="GO" id="GO:0001216">
    <property type="term" value="F:DNA-binding transcription activator activity"/>
    <property type="evidence" value="ECO:0000318"/>
    <property type="project" value="GO_Central"/>
</dbReference>
<evidence type="ECO:0000256" key="9">
    <source>
        <dbReference type="PROSITE-ProRule" id="PRU00470"/>
    </source>
</evidence>
<sequence>MNRPKKVEAGERQFDPSPSPNLVLRFAHITCFLSLSLLFSSPTLVLLSKCSVLCQAKNGSFTPLTTRSFPNSLINRFWCFSVCMECNAKPSLQWEWDNLISFGTSSAEIPKKQRPMDWENDGFDCTTFYSSSFATEAAYGGGSSGSDLAHAFSKSSKSTSISSSSAEVRTYNFTSEAGESVPPGELGSSEEFAMGIDASPSLELSFGSGDPVLGLKLGKRTYFEDFWEVENAKGSALPVSLASSSASPVKKSKTLSQKLQTPHCQVEGCNLDLSSAKDYHRKHRICENHSKFPKVVVSGVERRFCQQCSRFHCLSEFDEKKRSCRRRLSDHNARRRKPNPGRTYDGKQQMDFVWNRFALIHPRSEENFLWPNPKPVSSRGLLQEPAKTEMPNKLFTEHCGFGLLDPKTKTTRAELFSKDLLEKVTISSSHMGASQDLDGALSLLSNSTPWVSSNQPTRFSLNHHSTSNLQPVVHGSVTQLSSVSSYWQPDPPAAEGSTALTRNGVGQFNENYNLNQFYN</sequence>
<evidence type="ECO:0000256" key="7">
    <source>
        <dbReference type="ARBA" id="ARBA00023163"/>
    </source>
</evidence>
<keyword evidence="3 9" id="KW-0863">Zinc-finger</keyword>
<dbReference type="PANTHER" id="PTHR31251:SF74">
    <property type="entry name" value="SQUAMOSA PROMOTER-BINDING-LIKE PROTEIN 2"/>
    <property type="match status" value="1"/>
</dbReference>
<dbReference type="GO" id="GO:0005634">
    <property type="term" value="C:nucleus"/>
    <property type="evidence" value="ECO:0000318"/>
    <property type="project" value="GO_Central"/>
</dbReference>
<proteinExistence type="predicted"/>
<dbReference type="Pfam" id="PF03110">
    <property type="entry name" value="SBP"/>
    <property type="match status" value="1"/>
</dbReference>
<dbReference type="GO" id="GO:0090356">
    <property type="term" value="P:negative regulation of auxin metabolic process"/>
    <property type="evidence" value="ECO:0000318"/>
    <property type="project" value="GO_Central"/>
</dbReference>
<evidence type="ECO:0000256" key="5">
    <source>
        <dbReference type="ARBA" id="ARBA00023015"/>
    </source>
</evidence>
<dbReference type="GO" id="GO:0000976">
    <property type="term" value="F:transcription cis-regulatory region binding"/>
    <property type="evidence" value="ECO:0000318"/>
    <property type="project" value="GO_Central"/>
</dbReference>
<protein>
    <submittedName>
        <fullName evidence="12">BnaA06g36780D protein</fullName>
    </submittedName>
</protein>
<comment type="subcellular location">
    <subcellularLocation>
        <location evidence="1">Nucleus</location>
    </subcellularLocation>
</comment>
<evidence type="ECO:0000256" key="2">
    <source>
        <dbReference type="ARBA" id="ARBA00022723"/>
    </source>
</evidence>
<keyword evidence="6" id="KW-0238">DNA-binding</keyword>
<dbReference type="Gramene" id="CDY22356">
    <property type="protein sequence ID" value="CDY22356"/>
    <property type="gene ID" value="GSBRNA2T00018836001"/>
</dbReference>